<dbReference type="EMBL" id="LKBA01000001">
    <property type="protein sequence ID" value="KPN64903.1"/>
    <property type="molecule type" value="Genomic_DNA"/>
</dbReference>
<organism evidence="2 3">
    <name type="scientific">Aliiroseovarius crassostreae</name>
    <dbReference type="NCBI Taxonomy" id="154981"/>
    <lineage>
        <taxon>Bacteria</taxon>
        <taxon>Pseudomonadati</taxon>
        <taxon>Pseudomonadota</taxon>
        <taxon>Alphaproteobacteria</taxon>
        <taxon>Rhodobacterales</taxon>
        <taxon>Paracoccaceae</taxon>
        <taxon>Aliiroseovarius</taxon>
    </lineage>
</organism>
<sequence length="155" mass="16640">MTRTLLILTAVSAALTVAGFYYHPALGLFMLGGMVLIGLSIWNGGQKMLALYRAREGEGFDTFLTALPDVDPAIARAVYDAIQHTCSSAKNPLPLRPSDHVIDDLMLDLEELFSEVLPRIITCVGQGSPEGLTDLTVGGIAKHLQGSVQFRTPSV</sequence>
<keyword evidence="1" id="KW-1133">Transmembrane helix</keyword>
<comment type="caution">
    <text evidence="2">The sequence shown here is derived from an EMBL/GenBank/DDBJ whole genome shotgun (WGS) entry which is preliminary data.</text>
</comment>
<reference evidence="2 3" key="1">
    <citation type="submission" date="2015-09" db="EMBL/GenBank/DDBJ databases">
        <title>Draft genome sequence of Aliiroseovarius crassostreae CV919-312TSm, the causative agent of Roseovarius Oyster Disease (formerly Juvenile Oyster Disease).</title>
        <authorList>
            <person name="Kessner L."/>
            <person name="Spinard E."/>
            <person name="Nelson D."/>
        </authorList>
    </citation>
    <scope>NUCLEOTIDE SEQUENCE [LARGE SCALE GENOMIC DNA]</scope>
    <source>
        <strain evidence="2 3">CV919-312</strain>
    </source>
</reference>
<proteinExistence type="predicted"/>
<dbReference type="RefSeq" id="WP_055187382.1">
    <property type="nucleotide sequence ID" value="NZ_FPBS01000008.1"/>
</dbReference>
<feature type="transmembrane region" description="Helical" evidence="1">
    <location>
        <begin position="26"/>
        <end position="45"/>
    </location>
</feature>
<evidence type="ECO:0000256" key="1">
    <source>
        <dbReference type="SAM" id="Phobius"/>
    </source>
</evidence>
<evidence type="ECO:0000313" key="2">
    <source>
        <dbReference type="EMBL" id="KPN64903.1"/>
    </source>
</evidence>
<keyword evidence="3" id="KW-1185">Reference proteome</keyword>
<gene>
    <name evidence="2" type="ORF">AKJ29_06675</name>
</gene>
<dbReference type="Proteomes" id="UP000050471">
    <property type="component" value="Unassembled WGS sequence"/>
</dbReference>
<name>A0A0P7I6A6_9RHOB</name>
<keyword evidence="1" id="KW-0472">Membrane</keyword>
<evidence type="ECO:0000313" key="3">
    <source>
        <dbReference type="Proteomes" id="UP000050471"/>
    </source>
</evidence>
<protein>
    <submittedName>
        <fullName evidence="2">Uncharacterized protein</fullName>
    </submittedName>
</protein>
<dbReference type="AlphaFoldDB" id="A0A0P7I6A6"/>
<dbReference type="STRING" id="154981.AKJ29_06675"/>
<accession>A0A0P7I6A6</accession>
<keyword evidence="1" id="KW-0812">Transmembrane</keyword>